<dbReference type="Proteomes" id="UP000294581">
    <property type="component" value="Unassembled WGS sequence"/>
</dbReference>
<evidence type="ECO:0000256" key="2">
    <source>
        <dbReference type="ARBA" id="ARBA00023125"/>
    </source>
</evidence>
<accession>A0A4R8LBY4</accession>
<dbReference type="SMART" id="SM00418">
    <property type="entry name" value="HTH_ARSR"/>
    <property type="match status" value="1"/>
</dbReference>
<dbReference type="InterPro" id="IPR001845">
    <property type="entry name" value="HTH_ArsR_DNA-bd_dom"/>
</dbReference>
<dbReference type="PRINTS" id="PR00778">
    <property type="entry name" value="HTHARSR"/>
</dbReference>
<dbReference type="GO" id="GO:0003677">
    <property type="term" value="F:DNA binding"/>
    <property type="evidence" value="ECO:0007669"/>
    <property type="project" value="UniProtKB-KW"/>
</dbReference>
<sequence>MSATIDTALSVRAKFFRGLADPSRLALLLALRQGEKTVSTLSAETGLSQSNVSNHLACLKDCGLVLNRQEWRHVYYRIADEKILHLLNVADEVVADNAQRIADCVNYCSNDE</sequence>
<evidence type="ECO:0000313" key="6">
    <source>
        <dbReference type="Proteomes" id="UP000294581"/>
    </source>
</evidence>
<keyword evidence="1" id="KW-0805">Transcription regulation</keyword>
<gene>
    <name evidence="5" type="ORF">C7445_12112</name>
</gene>
<dbReference type="EMBL" id="SORF01000021">
    <property type="protein sequence ID" value="TDY40462.1"/>
    <property type="molecule type" value="Genomic_DNA"/>
</dbReference>
<dbReference type="OrthoDB" id="9798835at2"/>
<dbReference type="PANTHER" id="PTHR33154:SF36">
    <property type="entry name" value="TRANSCRIPTIONAL REGULATOR"/>
    <property type="match status" value="1"/>
</dbReference>
<protein>
    <submittedName>
        <fullName evidence="5">ArsR family transcriptional regulator</fullName>
    </submittedName>
</protein>
<proteinExistence type="predicted"/>
<evidence type="ECO:0000256" key="1">
    <source>
        <dbReference type="ARBA" id="ARBA00023015"/>
    </source>
</evidence>
<dbReference type="NCBIfam" id="NF033788">
    <property type="entry name" value="HTH_metalloreg"/>
    <property type="match status" value="1"/>
</dbReference>
<evidence type="ECO:0000256" key="3">
    <source>
        <dbReference type="ARBA" id="ARBA00023163"/>
    </source>
</evidence>
<name>A0A4R8LBY4_9BACL</name>
<dbReference type="Gene3D" id="1.10.10.10">
    <property type="entry name" value="Winged helix-like DNA-binding domain superfamily/Winged helix DNA-binding domain"/>
    <property type="match status" value="1"/>
</dbReference>
<keyword evidence="2" id="KW-0238">DNA-binding</keyword>
<dbReference type="PROSITE" id="PS50987">
    <property type="entry name" value="HTH_ARSR_2"/>
    <property type="match status" value="1"/>
</dbReference>
<reference evidence="5 6" key="1">
    <citation type="submission" date="2019-03" db="EMBL/GenBank/DDBJ databases">
        <title>Genomic Encyclopedia of Type Strains, Phase IV (KMG-IV): sequencing the most valuable type-strain genomes for metagenomic binning, comparative biology and taxonomic classification.</title>
        <authorList>
            <person name="Goeker M."/>
        </authorList>
    </citation>
    <scope>NUCLEOTIDE SEQUENCE [LARGE SCALE GENOMIC DNA]</scope>
    <source>
        <strain evidence="5 6">DSM 17974</strain>
    </source>
</reference>
<feature type="domain" description="HTH arsR-type" evidence="4">
    <location>
        <begin position="5"/>
        <end position="98"/>
    </location>
</feature>
<evidence type="ECO:0000313" key="5">
    <source>
        <dbReference type="EMBL" id="TDY40462.1"/>
    </source>
</evidence>
<dbReference type="InterPro" id="IPR036390">
    <property type="entry name" value="WH_DNA-bd_sf"/>
</dbReference>
<dbReference type="RefSeq" id="WP_083511786.1">
    <property type="nucleotide sequence ID" value="NZ_BSUS01000001.1"/>
</dbReference>
<comment type="caution">
    <text evidence="5">The sequence shown here is derived from an EMBL/GenBank/DDBJ whole genome shotgun (WGS) entry which is preliminary data.</text>
</comment>
<dbReference type="CDD" id="cd00090">
    <property type="entry name" value="HTH_ARSR"/>
    <property type="match status" value="1"/>
</dbReference>
<dbReference type="InterPro" id="IPR011991">
    <property type="entry name" value="ArsR-like_HTH"/>
</dbReference>
<evidence type="ECO:0000259" key="4">
    <source>
        <dbReference type="PROSITE" id="PS50987"/>
    </source>
</evidence>
<dbReference type="InterPro" id="IPR036388">
    <property type="entry name" value="WH-like_DNA-bd_sf"/>
</dbReference>
<dbReference type="PANTHER" id="PTHR33154">
    <property type="entry name" value="TRANSCRIPTIONAL REGULATOR, ARSR FAMILY"/>
    <property type="match status" value="1"/>
</dbReference>
<dbReference type="SUPFAM" id="SSF46785">
    <property type="entry name" value="Winged helix' DNA-binding domain"/>
    <property type="match status" value="1"/>
</dbReference>
<dbReference type="AlphaFoldDB" id="A0A4R8LBY4"/>
<keyword evidence="3" id="KW-0804">Transcription</keyword>
<keyword evidence="6" id="KW-1185">Reference proteome</keyword>
<dbReference type="InterPro" id="IPR051081">
    <property type="entry name" value="HTH_MetalResp_TranReg"/>
</dbReference>
<organism evidence="5 6">
    <name type="scientific">Alicyclobacillus sacchari</name>
    <dbReference type="NCBI Taxonomy" id="392010"/>
    <lineage>
        <taxon>Bacteria</taxon>
        <taxon>Bacillati</taxon>
        <taxon>Bacillota</taxon>
        <taxon>Bacilli</taxon>
        <taxon>Bacillales</taxon>
        <taxon>Alicyclobacillaceae</taxon>
        <taxon>Alicyclobacillus</taxon>
    </lineage>
</organism>
<dbReference type="Pfam" id="PF01022">
    <property type="entry name" value="HTH_5"/>
    <property type="match status" value="1"/>
</dbReference>
<dbReference type="GO" id="GO:0003700">
    <property type="term" value="F:DNA-binding transcription factor activity"/>
    <property type="evidence" value="ECO:0007669"/>
    <property type="project" value="InterPro"/>
</dbReference>